<accession>A0A0V1AXJ5</accession>
<dbReference type="InterPro" id="IPR004000">
    <property type="entry name" value="Actin"/>
</dbReference>
<dbReference type="Proteomes" id="UP000054776">
    <property type="component" value="Unassembled WGS sequence"/>
</dbReference>
<dbReference type="Gene3D" id="3.90.640.10">
    <property type="entry name" value="Actin, Chain A, domain 4"/>
    <property type="match status" value="1"/>
</dbReference>
<organism evidence="2 3">
    <name type="scientific">Trichinella spiralis</name>
    <name type="common">Trichina worm</name>
    <dbReference type="NCBI Taxonomy" id="6334"/>
    <lineage>
        <taxon>Eukaryota</taxon>
        <taxon>Metazoa</taxon>
        <taxon>Ecdysozoa</taxon>
        <taxon>Nematoda</taxon>
        <taxon>Enoplea</taxon>
        <taxon>Dorylaimia</taxon>
        <taxon>Trichinellida</taxon>
        <taxon>Trichinellidae</taxon>
        <taxon>Trichinella</taxon>
    </lineage>
</organism>
<dbReference type="STRING" id="6334.A0A0V1AXJ5"/>
<dbReference type="Gene3D" id="3.30.420.40">
    <property type="match status" value="1"/>
</dbReference>
<evidence type="ECO:0000256" key="1">
    <source>
        <dbReference type="RuleBase" id="RU000487"/>
    </source>
</evidence>
<reference evidence="2 3" key="1">
    <citation type="submission" date="2015-01" db="EMBL/GenBank/DDBJ databases">
        <title>Evolution of Trichinella species and genotypes.</title>
        <authorList>
            <person name="Korhonen P.K."/>
            <person name="Edoardo P."/>
            <person name="Giuseppe L.R."/>
            <person name="Gasser R.B."/>
        </authorList>
    </citation>
    <scope>NUCLEOTIDE SEQUENCE [LARGE SCALE GENOMIC DNA]</scope>
    <source>
        <strain evidence="2">ISS3</strain>
    </source>
</reference>
<proteinExistence type="inferred from homology"/>
<dbReference type="SUPFAM" id="SSF53067">
    <property type="entry name" value="Actin-like ATPase domain"/>
    <property type="match status" value="1"/>
</dbReference>
<dbReference type="PANTHER" id="PTHR11937">
    <property type="entry name" value="ACTIN"/>
    <property type="match status" value="1"/>
</dbReference>
<dbReference type="Pfam" id="PF00022">
    <property type="entry name" value="Actin"/>
    <property type="match status" value="2"/>
</dbReference>
<dbReference type="InterPro" id="IPR043129">
    <property type="entry name" value="ATPase_NBD"/>
</dbReference>
<feature type="non-terminal residue" evidence="2">
    <location>
        <position position="170"/>
    </location>
</feature>
<dbReference type="SMART" id="SM00268">
    <property type="entry name" value="ACTIN"/>
    <property type="match status" value="1"/>
</dbReference>
<dbReference type="AlphaFoldDB" id="A0A0V1AXJ5"/>
<name>A0A0V1AXJ5_TRISP</name>
<keyword evidence="3" id="KW-1185">Reference proteome</keyword>
<evidence type="ECO:0000313" key="3">
    <source>
        <dbReference type="Proteomes" id="UP000054776"/>
    </source>
</evidence>
<dbReference type="eggNOG" id="KOG0676">
    <property type="taxonomic scope" value="Eukaryota"/>
</dbReference>
<sequence>MCVAIPAVLSLYASGRNTGIVLDCGGGVSHTLPIFEGFTLPHAILRLDLAGSDLTDYMVNLLNERGCSFTTTGDFEHAIMTEQLNMHLDTSYQLPDGHVIKIGSERFRCPEALFQPLLLGLECCVLHETTNTSIMKCDLDLRRKLYENIILSGGFTMFPGIGQRMTKELR</sequence>
<evidence type="ECO:0000313" key="2">
    <source>
        <dbReference type="EMBL" id="KRY29483.1"/>
    </source>
</evidence>
<comment type="similarity">
    <text evidence="1">Belongs to the actin family.</text>
</comment>
<dbReference type="EMBL" id="JYDH01000169">
    <property type="protein sequence ID" value="KRY29483.1"/>
    <property type="molecule type" value="Genomic_DNA"/>
</dbReference>
<protein>
    <submittedName>
        <fullName evidence="2">Actin-3</fullName>
    </submittedName>
</protein>
<comment type="caution">
    <text evidence="2">The sequence shown here is derived from an EMBL/GenBank/DDBJ whole genome shotgun (WGS) entry which is preliminary data.</text>
</comment>
<gene>
    <name evidence="2" type="primary">act3</name>
    <name evidence="2" type="ORF">T01_760</name>
</gene>
<dbReference type="OrthoDB" id="5132116at2759"/>
<dbReference type="InParanoid" id="A0A0V1AXJ5"/>